<comment type="caution">
    <text evidence="1">The sequence shown here is derived from an EMBL/GenBank/DDBJ whole genome shotgun (WGS) entry which is preliminary data.</text>
</comment>
<dbReference type="AlphaFoldDB" id="A0A9P1GTM6"/>
<dbReference type="GO" id="GO:0016740">
    <property type="term" value="F:transferase activity"/>
    <property type="evidence" value="ECO:0007669"/>
    <property type="project" value="UniProtKB-KW"/>
</dbReference>
<accession>A0A9P1GTM6</accession>
<evidence type="ECO:0000313" key="1">
    <source>
        <dbReference type="EMBL" id="CAI4020600.1"/>
    </source>
</evidence>
<protein>
    <submittedName>
        <fullName evidence="2">RING-type E3 ubiquitin transferase</fullName>
    </submittedName>
</protein>
<sequence>MEGASSFQSSQPCHAQYGEHWGEGAARCFSLEADILDEDHAVRLMPVPDSFAGRTILVGD</sequence>
<reference evidence="1" key="1">
    <citation type="submission" date="2022-10" db="EMBL/GenBank/DDBJ databases">
        <authorList>
            <person name="Chen Y."/>
            <person name="Dougan E. K."/>
            <person name="Chan C."/>
            <person name="Rhodes N."/>
            <person name="Thang M."/>
        </authorList>
    </citation>
    <scope>NUCLEOTIDE SEQUENCE</scope>
</reference>
<evidence type="ECO:0000313" key="3">
    <source>
        <dbReference type="Proteomes" id="UP001152797"/>
    </source>
</evidence>
<dbReference type="EMBL" id="CAMXCT020006822">
    <property type="protein sequence ID" value="CAL1173975.1"/>
    <property type="molecule type" value="Genomic_DNA"/>
</dbReference>
<organism evidence="1">
    <name type="scientific">Cladocopium goreaui</name>
    <dbReference type="NCBI Taxonomy" id="2562237"/>
    <lineage>
        <taxon>Eukaryota</taxon>
        <taxon>Sar</taxon>
        <taxon>Alveolata</taxon>
        <taxon>Dinophyceae</taxon>
        <taxon>Suessiales</taxon>
        <taxon>Symbiodiniaceae</taxon>
        <taxon>Cladocopium</taxon>
    </lineage>
</organism>
<proteinExistence type="predicted"/>
<name>A0A9P1GTM6_9DINO</name>
<dbReference type="EMBL" id="CAMXCT010006822">
    <property type="protein sequence ID" value="CAI4020600.1"/>
    <property type="molecule type" value="Genomic_DNA"/>
</dbReference>
<reference evidence="2 3" key="2">
    <citation type="submission" date="2024-05" db="EMBL/GenBank/DDBJ databases">
        <authorList>
            <person name="Chen Y."/>
            <person name="Shah S."/>
            <person name="Dougan E. K."/>
            <person name="Thang M."/>
            <person name="Chan C."/>
        </authorList>
    </citation>
    <scope>NUCLEOTIDE SEQUENCE [LARGE SCALE GENOMIC DNA]</scope>
</reference>
<keyword evidence="2" id="KW-0808">Transferase</keyword>
<gene>
    <name evidence="1" type="ORF">C1SCF055_LOCUS45005</name>
</gene>
<dbReference type="OrthoDB" id="10064100at2759"/>
<dbReference type="EMBL" id="CAMXCT030006822">
    <property type="protein sequence ID" value="CAL4807912.1"/>
    <property type="molecule type" value="Genomic_DNA"/>
</dbReference>
<evidence type="ECO:0000313" key="2">
    <source>
        <dbReference type="EMBL" id="CAL4807912.1"/>
    </source>
</evidence>
<dbReference type="Proteomes" id="UP001152797">
    <property type="component" value="Unassembled WGS sequence"/>
</dbReference>
<keyword evidence="3" id="KW-1185">Reference proteome</keyword>